<reference evidence="2 3" key="1">
    <citation type="submission" date="2024-08" db="EMBL/GenBank/DDBJ databases">
        <authorList>
            <person name="Cucini C."/>
            <person name="Frati F."/>
        </authorList>
    </citation>
    <scope>NUCLEOTIDE SEQUENCE [LARGE SCALE GENOMIC DNA]</scope>
</reference>
<feature type="region of interest" description="Disordered" evidence="1">
    <location>
        <begin position="345"/>
        <end position="398"/>
    </location>
</feature>
<feature type="compositionally biased region" description="Basic and acidic residues" evidence="1">
    <location>
        <begin position="288"/>
        <end position="298"/>
    </location>
</feature>
<gene>
    <name evidence="2" type="ORF">ODALV1_LOCUS19661</name>
</gene>
<feature type="compositionally biased region" description="Basic and acidic residues" evidence="1">
    <location>
        <begin position="159"/>
        <end position="171"/>
    </location>
</feature>
<comment type="caution">
    <text evidence="2">The sequence shown here is derived from an EMBL/GenBank/DDBJ whole genome shotgun (WGS) entry which is preliminary data.</text>
</comment>
<feature type="compositionally biased region" description="Polar residues" evidence="1">
    <location>
        <begin position="192"/>
        <end position="220"/>
    </location>
</feature>
<sequence length="645" mass="68624">MAQDSMAFLFLVAPDIGNVRSNVVPIDNKASNNIPSTSAASTSVVIKNINKSDRNSMSPTQLNIMPSYANLNENSDHVYNNFSMANANIVEQPAPISQSPRVVRKSLDSPATVVSESNVNSSSSSVSNQKNNAASVASSKNASSVQTTSSRVAAATTKQIEEKRDNRDKESTPPPLPCRSSIPHVQAKSEKGSSTPIKAHSNTPERTNSNPSSLKSNQKNLAEFKNLAELTFSKTGAPTPSPNRSIKEPSPVSSKIINVSEVEKKVDPKDAKPPRKPGKTQPVPSSSKENRSPKDNIKSDVLATVELKPDEVVTAAAEEIATKPLESSDISGNSRSPIQFMHEEFLAPKPMPRGLKKQQSVERELQSPERPLSAPKPAPRTAANKQVTSGAPCDSKDLPSQESVLVNLVAPTLATSSNASVTPETTQQVVEGGCQTTLPFPLAKHRGMTTSPPNIKPASFNAATAGTSAVKPDLVINEKGTSLLRPSAFVAQQAKSSENDGKLTSSSSRSSSVLLYITPNSSSPTVAPTQSTIVNNVAVTSSSSSTITPNIAHVQPFSTKQVSTSTPTAHVAPYPSSSNSTQVLNVQRHRLKGKVKSSVKDNVNSYLKMVELMEKQDLILTSEDSECPICFDPLLAGDGVVFIYF</sequence>
<dbReference type="EMBL" id="CAXLJM020000067">
    <property type="protein sequence ID" value="CAL8122068.1"/>
    <property type="molecule type" value="Genomic_DNA"/>
</dbReference>
<evidence type="ECO:0000256" key="1">
    <source>
        <dbReference type="SAM" id="MobiDB-lite"/>
    </source>
</evidence>
<evidence type="ECO:0000313" key="2">
    <source>
        <dbReference type="EMBL" id="CAL8122068.1"/>
    </source>
</evidence>
<name>A0ABP1REF3_9HEXA</name>
<dbReference type="Proteomes" id="UP001642540">
    <property type="component" value="Unassembled WGS sequence"/>
</dbReference>
<feature type="compositionally biased region" description="Basic and acidic residues" evidence="1">
    <location>
        <begin position="261"/>
        <end position="273"/>
    </location>
</feature>
<feature type="compositionally biased region" description="Low complexity" evidence="1">
    <location>
        <begin position="114"/>
        <end position="146"/>
    </location>
</feature>
<evidence type="ECO:0000313" key="3">
    <source>
        <dbReference type="Proteomes" id="UP001642540"/>
    </source>
</evidence>
<feature type="compositionally biased region" description="Polar residues" evidence="1">
    <location>
        <begin position="232"/>
        <end position="244"/>
    </location>
</feature>
<organism evidence="2 3">
    <name type="scientific">Orchesella dallaii</name>
    <dbReference type="NCBI Taxonomy" id="48710"/>
    <lineage>
        <taxon>Eukaryota</taxon>
        <taxon>Metazoa</taxon>
        <taxon>Ecdysozoa</taxon>
        <taxon>Arthropoda</taxon>
        <taxon>Hexapoda</taxon>
        <taxon>Collembola</taxon>
        <taxon>Entomobryomorpha</taxon>
        <taxon>Entomobryoidea</taxon>
        <taxon>Orchesellidae</taxon>
        <taxon>Orchesellinae</taxon>
        <taxon>Orchesella</taxon>
    </lineage>
</organism>
<protein>
    <submittedName>
        <fullName evidence="2">Uncharacterized protein</fullName>
    </submittedName>
</protein>
<feature type="region of interest" description="Disordered" evidence="1">
    <location>
        <begin position="114"/>
        <end position="307"/>
    </location>
</feature>
<proteinExistence type="predicted"/>
<accession>A0ABP1REF3</accession>
<keyword evidence="3" id="KW-1185">Reference proteome</keyword>